<evidence type="ECO:0000313" key="4">
    <source>
        <dbReference type="Proteomes" id="UP000823388"/>
    </source>
</evidence>
<dbReference type="EMBL" id="CM029050">
    <property type="protein sequence ID" value="KAG2566366.1"/>
    <property type="molecule type" value="Genomic_DNA"/>
</dbReference>
<dbReference type="AlphaFoldDB" id="A0A8T0Q5R1"/>
<accession>A0A8T0Q5R1</accession>
<dbReference type="Proteomes" id="UP000823388">
    <property type="component" value="Chromosome 7N"/>
</dbReference>
<reference evidence="3" key="1">
    <citation type="submission" date="2020-05" db="EMBL/GenBank/DDBJ databases">
        <title>WGS assembly of Panicum virgatum.</title>
        <authorList>
            <person name="Lovell J.T."/>
            <person name="Jenkins J."/>
            <person name="Shu S."/>
            <person name="Juenger T.E."/>
            <person name="Schmutz J."/>
        </authorList>
    </citation>
    <scope>NUCLEOTIDE SEQUENCE</scope>
    <source>
        <strain evidence="3">AP13</strain>
    </source>
</reference>
<dbReference type="PROSITE" id="PS50181">
    <property type="entry name" value="FBOX"/>
    <property type="match status" value="1"/>
</dbReference>
<comment type="caution">
    <text evidence="3">The sequence shown here is derived from an EMBL/GenBank/DDBJ whole genome shotgun (WGS) entry which is preliminary data.</text>
</comment>
<dbReference type="SUPFAM" id="SSF52047">
    <property type="entry name" value="RNI-like"/>
    <property type="match status" value="1"/>
</dbReference>
<name>A0A8T0Q5R1_PANVG</name>
<dbReference type="InterPro" id="IPR001810">
    <property type="entry name" value="F-box_dom"/>
</dbReference>
<dbReference type="PANTHER" id="PTHR34223">
    <property type="entry name" value="OS11G0201299 PROTEIN"/>
    <property type="match status" value="1"/>
</dbReference>
<protein>
    <recommendedName>
        <fullName evidence="2">F-box domain-containing protein</fullName>
    </recommendedName>
</protein>
<organism evidence="3 4">
    <name type="scientific">Panicum virgatum</name>
    <name type="common">Blackwell switchgrass</name>
    <dbReference type="NCBI Taxonomy" id="38727"/>
    <lineage>
        <taxon>Eukaryota</taxon>
        <taxon>Viridiplantae</taxon>
        <taxon>Streptophyta</taxon>
        <taxon>Embryophyta</taxon>
        <taxon>Tracheophyta</taxon>
        <taxon>Spermatophyta</taxon>
        <taxon>Magnoliopsida</taxon>
        <taxon>Liliopsida</taxon>
        <taxon>Poales</taxon>
        <taxon>Poaceae</taxon>
        <taxon>PACMAD clade</taxon>
        <taxon>Panicoideae</taxon>
        <taxon>Panicodae</taxon>
        <taxon>Paniceae</taxon>
        <taxon>Panicinae</taxon>
        <taxon>Panicum</taxon>
        <taxon>Panicum sect. Hiantes</taxon>
    </lineage>
</organism>
<proteinExistence type="predicted"/>
<sequence length="339" mass="38248">MEAPCKRRRGDDDEDAGDRDRLNALPDSLLREVMSHMKARQVVQTCVLARRFEDFMDTLLCPGNVSIALLDTLRLHASSMGEDRRASRWIRRGIKYPHAGQEPGLQRGAPSCSSWRLRRLHLSNLYLCNLLAEHVRSRCPSLEDLELESCTCEFPAIASRSLKNLVLKRCALKGFREITDCLFVITAPAVTSMFLGVSPYNFTGGLSLSEMPSLAKATVVEEGSSTFTQFNNLRALVLKSSDLSDDFQILGHFLRNSPNLERLTLRCFKYSNDTKKKKGSSKLKKAEPTPHPNLVDVPCKNLKLTEIIYKEDDIRHLIELFLRISGNLPNNCIKLTKVV</sequence>
<feature type="region of interest" description="Disordered" evidence="1">
    <location>
        <begin position="1"/>
        <end position="21"/>
    </location>
</feature>
<dbReference type="InterPro" id="IPR032675">
    <property type="entry name" value="LRR_dom_sf"/>
</dbReference>
<dbReference type="InterPro" id="IPR053197">
    <property type="entry name" value="F-box_SCFL_complex_component"/>
</dbReference>
<dbReference type="SUPFAM" id="SSF81383">
    <property type="entry name" value="F-box domain"/>
    <property type="match status" value="1"/>
</dbReference>
<feature type="domain" description="F-box" evidence="2">
    <location>
        <begin position="19"/>
        <end position="70"/>
    </location>
</feature>
<dbReference type="Gene3D" id="3.80.10.10">
    <property type="entry name" value="Ribonuclease Inhibitor"/>
    <property type="match status" value="1"/>
</dbReference>
<evidence type="ECO:0000313" key="3">
    <source>
        <dbReference type="EMBL" id="KAG2566366.1"/>
    </source>
</evidence>
<keyword evidence="4" id="KW-1185">Reference proteome</keyword>
<evidence type="ECO:0000256" key="1">
    <source>
        <dbReference type="SAM" id="MobiDB-lite"/>
    </source>
</evidence>
<gene>
    <name evidence="3" type="ORF">PVAP13_7NG196508</name>
</gene>
<dbReference type="InterPro" id="IPR036047">
    <property type="entry name" value="F-box-like_dom_sf"/>
</dbReference>
<evidence type="ECO:0000259" key="2">
    <source>
        <dbReference type="PROSITE" id="PS50181"/>
    </source>
</evidence>
<dbReference type="PANTHER" id="PTHR34223:SF95">
    <property type="entry name" value="F-BOX DOMAIN-CONTAINING PROTEIN"/>
    <property type="match status" value="1"/>
</dbReference>